<accession>A0ACC0KT71</accession>
<evidence type="ECO:0000313" key="1">
    <source>
        <dbReference type="EMBL" id="KAI8439493.1"/>
    </source>
</evidence>
<name>A0ACC0KT71_CHOFU</name>
<comment type="caution">
    <text evidence="1">The sequence shown here is derived from an EMBL/GenBank/DDBJ whole genome shotgun (WGS) entry which is preliminary data.</text>
</comment>
<reference evidence="1 2" key="1">
    <citation type="journal article" date="2022" name="Genome Biol. Evol.">
        <title>The Spruce Budworm Genome: Reconstructing the Evolutionary History of Antifreeze Proteins.</title>
        <authorList>
            <person name="Beliveau C."/>
            <person name="Gagne P."/>
            <person name="Picq S."/>
            <person name="Vernygora O."/>
            <person name="Keeling C.I."/>
            <person name="Pinkney K."/>
            <person name="Doucet D."/>
            <person name="Wen F."/>
            <person name="Johnston J.S."/>
            <person name="Maaroufi H."/>
            <person name="Boyle B."/>
            <person name="Laroche J."/>
            <person name="Dewar K."/>
            <person name="Juretic N."/>
            <person name="Blackburn G."/>
            <person name="Nisole A."/>
            <person name="Brunet B."/>
            <person name="Brandao M."/>
            <person name="Lumley L."/>
            <person name="Duan J."/>
            <person name="Quan G."/>
            <person name="Lucarotti C.J."/>
            <person name="Roe A.D."/>
            <person name="Sperling F.A.H."/>
            <person name="Levesque R.C."/>
            <person name="Cusson M."/>
        </authorList>
    </citation>
    <scope>NUCLEOTIDE SEQUENCE [LARGE SCALE GENOMIC DNA]</scope>
    <source>
        <strain evidence="1">Glfc:IPQL:Cfum</strain>
    </source>
</reference>
<dbReference type="Proteomes" id="UP001064048">
    <property type="component" value="Chromosome 23"/>
</dbReference>
<dbReference type="EMBL" id="CM046123">
    <property type="protein sequence ID" value="KAI8439493.1"/>
    <property type="molecule type" value="Genomic_DNA"/>
</dbReference>
<proteinExistence type="predicted"/>
<sequence length="1622" mass="182264">METAETESFTTQAEQMQNANKTESAEKFQKFIYELFDKNGVLGDLRAYLRGHIVNVLKNAQTGDLPTCQKHFTQRLEPKFQALNMLVTEYLLCMEFSYSLSVFISEIPLANMVFGFAKSLMELGADDKPAGATSPGSVESFRPIPRTPPPGRVGPPPSPPVPTHPVAPVAPEPPGPVSLIPCAVCGRTFVAESLAKHVKICEKMTVKKRKTFDSSRQRREGTDLEQYLPKNFGLPENSPFLEKSPPHTAKVTPKPKPQSVRTNIMKTHVFVIAQHITKLKKLSSQTRDKSSNSRSASVESSRGVSPPPPREYGDVRNRRGRASESMSSNDCHDEPSPHMPVIRNSRTSQNNSSGDANVKARQARLARDLSSSRNDQEPKTLTVQQSNTDPNIKKPPNKPVNKLTVKKQQQLKKLEEIANKYNERQAKAAEEKEKKKNEKRKIPVLKKVHSKQENVDEISECIEKEPVKGILKPLATKPSNNKNKTASLPVSIEIPTKTKTVKEKPIKRPTTRDTNALAKENSMSVDSLEDCLTISGNDKICHSVGINTELLCVPCVIHDNPDIKQPKSGNKTKNKESFVDFIDMSARNIKDNVSDEKLELLYKNPTMVSSCDIQAKTSFISSVQSDTLETNDYNFDAKTDTAVKIDTKSKIKCENKSESNSVTLETYDPNDVLESDHNLGESHDLSAEHFEDNYERDVSDNFDNSEGIKTDDENYSENNETEYLHGSGDTYTKFTENPADLDEFINLTDKMISSHDFNQGDVSLEKHLDSLHTPRTNSLEAMTDKCIEGPSKTEPKQHFSDTLENLKSDLKELLNGAGDTVDNVVKQLEEKKVSNMEHITVYGLKFYEENQDKAEISESNIEAPKLKLPSIEENNRPEKKVVCTKKRMQKIFKSNRQYKMLSEQNRNDTENKTFVKENNGESDAQSISSEAPPLKLPRIEQKRIDDAYDPFVSAARQMKELLSSDTNLSKKHLSSSKDLTRTLPILRPAKDKAPLSQPRTENTKMIKDTLNKTYQKTPTLQRMKSFGSTNNDNNTSTFGGRCSSFRINRNDKKPSPKLNTTFTKSSKENISMVDKTNFNRNNNLNRSFSSYTTSSYSTPKLKDKIPKIATSMYHSFQRTTIKQPVKLDKIQRDGDEKQSFVNLDTILVDDNSSMTDSNYIDPRLINENDNLPINVNTILNNPDIISSMESLLTTENLPSKFDSFNRIQNHNYELNDNIEAQNKTQKDNINNNTDDSNKIVGAPIDNLSAQYDKIMSSLEQSIASKALTRGEESVFEEFDLEEFMTTFDEEIHKRKSENKRTCSSTTRVVKQSELAGSNRTSAFNSVSSTPKLINPSSNGLIPVTNSKSFNFSSNNIVSESLFPSSVKRSTSLLDSIQKKNITKMDNGKTRHKSEQHELDRDLMQSLKDFDKFYESERNEINQSNKDLNHYNMQMHNGTAKKDSRLKTQRKSGKSENGTNGNHTPNGKSSNDSAYSSLNRISPSKLSVCTKDPNGPSSLEQIPAGSDSSCSHKDEIRSVSSEEFLAMERSAELDEPIQPPERHTPHKDIDNQIHEKRVSSRASSRRSSTWRPRADLSSSSSEVSLHKLAPAPRLSRFCHECGSKFPVDAAKFCIECGVKRLVV</sequence>
<keyword evidence="2" id="KW-1185">Reference proteome</keyword>
<organism evidence="1 2">
    <name type="scientific">Choristoneura fumiferana</name>
    <name type="common">Spruce budworm moth</name>
    <name type="synonym">Archips fumiferana</name>
    <dbReference type="NCBI Taxonomy" id="7141"/>
    <lineage>
        <taxon>Eukaryota</taxon>
        <taxon>Metazoa</taxon>
        <taxon>Ecdysozoa</taxon>
        <taxon>Arthropoda</taxon>
        <taxon>Hexapoda</taxon>
        <taxon>Insecta</taxon>
        <taxon>Pterygota</taxon>
        <taxon>Neoptera</taxon>
        <taxon>Endopterygota</taxon>
        <taxon>Lepidoptera</taxon>
        <taxon>Glossata</taxon>
        <taxon>Ditrysia</taxon>
        <taxon>Tortricoidea</taxon>
        <taxon>Tortricidae</taxon>
        <taxon>Tortricinae</taxon>
        <taxon>Choristoneura</taxon>
    </lineage>
</organism>
<gene>
    <name evidence="1" type="ORF">MSG28_013260</name>
</gene>
<evidence type="ECO:0000313" key="2">
    <source>
        <dbReference type="Proteomes" id="UP001064048"/>
    </source>
</evidence>
<protein>
    <submittedName>
        <fullName evidence="1">Uncharacterized protein</fullName>
    </submittedName>
</protein>